<dbReference type="Pfam" id="PF00583">
    <property type="entry name" value="Acetyltransf_1"/>
    <property type="match status" value="1"/>
</dbReference>
<dbReference type="GO" id="GO:0031415">
    <property type="term" value="C:NatA complex"/>
    <property type="evidence" value="ECO:0007669"/>
    <property type="project" value="TreeGrafter"/>
</dbReference>
<accession>A0A2T2NEB5</accession>
<evidence type="ECO:0000256" key="2">
    <source>
        <dbReference type="ARBA" id="ARBA00023315"/>
    </source>
</evidence>
<dbReference type="PROSITE" id="PS51186">
    <property type="entry name" value="GNAT"/>
    <property type="match status" value="1"/>
</dbReference>
<keyword evidence="1 4" id="KW-0808">Transferase</keyword>
<evidence type="ECO:0000259" key="3">
    <source>
        <dbReference type="PROSITE" id="PS51186"/>
    </source>
</evidence>
<feature type="non-terminal residue" evidence="4">
    <location>
        <position position="187"/>
    </location>
</feature>
<dbReference type="SUPFAM" id="SSF55729">
    <property type="entry name" value="Acyl-CoA N-acyltransferases (Nat)"/>
    <property type="match status" value="1"/>
</dbReference>
<name>A0A2T2NEB5_CORCC</name>
<dbReference type="OrthoDB" id="47374at2759"/>
<dbReference type="GO" id="GO:0016747">
    <property type="term" value="F:acyltransferase activity, transferring groups other than amino-acyl groups"/>
    <property type="evidence" value="ECO:0007669"/>
    <property type="project" value="InterPro"/>
</dbReference>
<proteinExistence type="predicted"/>
<dbReference type="Proteomes" id="UP000240883">
    <property type="component" value="Unassembled WGS sequence"/>
</dbReference>
<gene>
    <name evidence="4" type="ORF">BS50DRAFT_447113</name>
</gene>
<feature type="domain" description="N-acetyltransferase" evidence="3">
    <location>
        <begin position="19"/>
        <end position="181"/>
    </location>
</feature>
<organism evidence="4 5">
    <name type="scientific">Corynespora cassiicola Philippines</name>
    <dbReference type="NCBI Taxonomy" id="1448308"/>
    <lineage>
        <taxon>Eukaryota</taxon>
        <taxon>Fungi</taxon>
        <taxon>Dikarya</taxon>
        <taxon>Ascomycota</taxon>
        <taxon>Pezizomycotina</taxon>
        <taxon>Dothideomycetes</taxon>
        <taxon>Pleosporomycetidae</taxon>
        <taxon>Pleosporales</taxon>
        <taxon>Corynesporascaceae</taxon>
        <taxon>Corynespora</taxon>
    </lineage>
</organism>
<keyword evidence="5" id="KW-1185">Reference proteome</keyword>
<dbReference type="CDD" id="cd04301">
    <property type="entry name" value="NAT_SF"/>
    <property type="match status" value="1"/>
</dbReference>
<dbReference type="PANTHER" id="PTHR42919:SF8">
    <property type="entry name" value="N-ALPHA-ACETYLTRANSFERASE 50"/>
    <property type="match status" value="1"/>
</dbReference>
<dbReference type="InterPro" id="IPR016181">
    <property type="entry name" value="Acyl_CoA_acyltransferase"/>
</dbReference>
<dbReference type="InterPro" id="IPR051556">
    <property type="entry name" value="N-term/lysine_N-AcTrnsfr"/>
</dbReference>
<dbReference type="PANTHER" id="PTHR42919">
    <property type="entry name" value="N-ALPHA-ACETYLTRANSFERASE"/>
    <property type="match status" value="1"/>
</dbReference>
<dbReference type="GO" id="GO:0007064">
    <property type="term" value="P:mitotic sister chromatid cohesion"/>
    <property type="evidence" value="ECO:0007669"/>
    <property type="project" value="TreeGrafter"/>
</dbReference>
<evidence type="ECO:0000313" key="5">
    <source>
        <dbReference type="Proteomes" id="UP000240883"/>
    </source>
</evidence>
<evidence type="ECO:0000313" key="4">
    <source>
        <dbReference type="EMBL" id="PSN63586.1"/>
    </source>
</evidence>
<sequence>LQDTPLSKPFHLRPLPPNVELVPLTEELVPAFKRLNSLLLPVAYPPAFYTESMTEPHHGITLMAMWHTSPSSAEIVPGSEQPRLIGAIRCRILPSATLYISTIGLLSPYRSYGIATHLLHRIIAKASKEHGIRSVVAHVWEANEEGLEWYKKRGFEIIGKEDGYYSKLRPSGAILIRKWIGVGDLLA</sequence>
<feature type="non-terminal residue" evidence="4">
    <location>
        <position position="1"/>
    </location>
</feature>
<reference evidence="4 5" key="1">
    <citation type="journal article" date="2018" name="Front. Microbiol.">
        <title>Genome-Wide Analysis of Corynespora cassiicola Leaf Fall Disease Putative Effectors.</title>
        <authorList>
            <person name="Lopez D."/>
            <person name="Ribeiro S."/>
            <person name="Label P."/>
            <person name="Fumanal B."/>
            <person name="Venisse J.S."/>
            <person name="Kohler A."/>
            <person name="de Oliveira R.R."/>
            <person name="Labutti K."/>
            <person name="Lipzen A."/>
            <person name="Lail K."/>
            <person name="Bauer D."/>
            <person name="Ohm R.A."/>
            <person name="Barry K.W."/>
            <person name="Spatafora J."/>
            <person name="Grigoriev I.V."/>
            <person name="Martin F.M."/>
            <person name="Pujade-Renaud V."/>
        </authorList>
    </citation>
    <scope>NUCLEOTIDE SEQUENCE [LARGE SCALE GENOMIC DNA]</scope>
    <source>
        <strain evidence="4 5">Philippines</strain>
    </source>
</reference>
<dbReference type="Gene3D" id="3.40.630.30">
    <property type="match status" value="1"/>
</dbReference>
<dbReference type="STRING" id="1448308.A0A2T2NEB5"/>
<protein>
    <submittedName>
        <fullName evidence="4">Acyl-CoA N-acyltransferase</fullName>
    </submittedName>
</protein>
<dbReference type="InterPro" id="IPR000182">
    <property type="entry name" value="GNAT_dom"/>
</dbReference>
<keyword evidence="2 4" id="KW-0012">Acyltransferase</keyword>
<dbReference type="AlphaFoldDB" id="A0A2T2NEB5"/>
<evidence type="ECO:0000256" key="1">
    <source>
        <dbReference type="ARBA" id="ARBA00022679"/>
    </source>
</evidence>
<dbReference type="EMBL" id="KZ678139">
    <property type="protein sequence ID" value="PSN63586.1"/>
    <property type="molecule type" value="Genomic_DNA"/>
</dbReference>